<dbReference type="Gene3D" id="1.10.287.1080">
    <property type="entry name" value="MazG-like"/>
    <property type="match status" value="1"/>
</dbReference>
<feature type="domain" description="NTP pyrophosphohydrolase MazG-like" evidence="1">
    <location>
        <begin position="34"/>
        <end position="101"/>
    </location>
</feature>
<evidence type="ECO:0000259" key="1">
    <source>
        <dbReference type="Pfam" id="PF03819"/>
    </source>
</evidence>
<evidence type="ECO:0000313" key="2">
    <source>
        <dbReference type="EMBL" id="ANA86427.1"/>
    </source>
</evidence>
<dbReference type="GeneID" id="28800552"/>
<dbReference type="InterPro" id="IPR004518">
    <property type="entry name" value="MazG-like_dom"/>
</dbReference>
<dbReference type="Proteomes" id="UP000204609">
    <property type="component" value="Segment"/>
</dbReference>
<dbReference type="RefSeq" id="YP_009274509.1">
    <property type="nucleotide sequence ID" value="NC_030917.1"/>
</dbReference>
<dbReference type="PIRSF" id="PIRSF006639">
    <property type="entry name" value="UCP006639_pph"/>
    <property type="match status" value="1"/>
</dbReference>
<accession>A0A166Y9B8</accession>
<proteinExistence type="predicted"/>
<dbReference type="EMBL" id="KU998245">
    <property type="protein sequence ID" value="ANA86427.1"/>
    <property type="molecule type" value="Genomic_DNA"/>
</dbReference>
<dbReference type="CDD" id="cd11541">
    <property type="entry name" value="NTP-PPase_u4"/>
    <property type="match status" value="1"/>
</dbReference>
<dbReference type="OrthoDB" id="15178at10239"/>
<dbReference type="SUPFAM" id="SSF101386">
    <property type="entry name" value="all-alpha NTP pyrophosphatases"/>
    <property type="match status" value="1"/>
</dbReference>
<dbReference type="KEGG" id="vg:28800552"/>
<dbReference type="InterPro" id="IPR011379">
    <property type="entry name" value="MazG-related_GP37"/>
</dbReference>
<evidence type="ECO:0000313" key="3">
    <source>
        <dbReference type="Proteomes" id="UP000204609"/>
    </source>
</evidence>
<reference evidence="3" key="1">
    <citation type="submission" date="2016-03" db="EMBL/GenBank/DDBJ databases">
        <authorList>
            <person name="Ploux O."/>
        </authorList>
    </citation>
    <scope>NUCLEOTIDE SEQUENCE [LARGE SCALE GENOMIC DNA]</scope>
</reference>
<gene>
    <name evidence="2" type="primary">93</name>
    <name evidence="2" type="ORF">PBI_ONEUP_93</name>
</gene>
<organism evidence="2 3">
    <name type="scientific">Gordonia phage OneUp</name>
    <dbReference type="NCBI Taxonomy" id="1838074"/>
    <lineage>
        <taxon>Viruses</taxon>
        <taxon>Duplodnaviria</taxon>
        <taxon>Heunggongvirae</taxon>
        <taxon>Uroviricota</taxon>
        <taxon>Caudoviricetes</taxon>
        <taxon>Oneupvirus</taxon>
        <taxon>Oneupvirus oneup</taxon>
    </lineage>
</organism>
<dbReference type="Pfam" id="PF03819">
    <property type="entry name" value="MazG"/>
    <property type="match status" value="1"/>
</dbReference>
<keyword evidence="3" id="KW-1185">Reference proteome</keyword>
<protein>
    <submittedName>
        <fullName evidence="2">MazG</fullName>
    </submittedName>
</protein>
<sequence>MDFNYYQNATDATAIYPGAGEGTMAALAYVGLGLGEAGEVQGKLKKIIRDDAGKVTEEKRSAIIKELGDVLWYVARTAAELKVSLNYVAELNVDRLLDRKDRGVLQGSGDDR</sequence>
<name>A0A166Y9B8_9CAUD</name>